<evidence type="ECO:0000256" key="10">
    <source>
        <dbReference type="SAM" id="MobiDB-lite"/>
    </source>
</evidence>
<feature type="region of interest" description="Disordered" evidence="10">
    <location>
        <begin position="507"/>
        <end position="564"/>
    </location>
</feature>
<evidence type="ECO:0000256" key="6">
    <source>
        <dbReference type="ARBA" id="ARBA00023043"/>
    </source>
</evidence>
<dbReference type="SUPFAM" id="SSF50729">
    <property type="entry name" value="PH domain-like"/>
    <property type="match status" value="1"/>
</dbReference>
<dbReference type="Gene3D" id="2.30.29.30">
    <property type="entry name" value="Pleckstrin-homology domain (PH domain)/Phosphotyrosine-binding domain (PTB)"/>
    <property type="match status" value="1"/>
</dbReference>
<dbReference type="InterPro" id="IPR002110">
    <property type="entry name" value="Ankyrin_rpt"/>
</dbReference>
<evidence type="ECO:0000256" key="4">
    <source>
        <dbReference type="ARBA" id="ARBA00022771"/>
    </source>
</evidence>
<dbReference type="Gene3D" id="1.25.40.20">
    <property type="entry name" value="Ankyrin repeat-containing domain"/>
    <property type="match status" value="1"/>
</dbReference>
<dbReference type="PROSITE" id="PS50115">
    <property type="entry name" value="ARFGAP"/>
    <property type="match status" value="1"/>
</dbReference>
<proteinExistence type="predicted"/>
<dbReference type="CDD" id="cd08850">
    <property type="entry name" value="ArfGap_ACAP3"/>
    <property type="match status" value="1"/>
</dbReference>
<dbReference type="AlphaFoldDB" id="A0A8C1RDT3"/>
<dbReference type="Gene3D" id="1.10.220.150">
    <property type="entry name" value="Arf GTPase activating protein"/>
    <property type="match status" value="1"/>
</dbReference>
<evidence type="ECO:0000256" key="3">
    <source>
        <dbReference type="ARBA" id="ARBA00022737"/>
    </source>
</evidence>
<dbReference type="GO" id="GO:0008270">
    <property type="term" value="F:zinc ion binding"/>
    <property type="evidence" value="ECO:0007669"/>
    <property type="project" value="UniProtKB-KW"/>
</dbReference>
<dbReference type="Ensembl" id="ENSCCRT00010117911.1">
    <property type="protein sequence ID" value="ENSCCRP00010106072.1"/>
    <property type="gene ID" value="ENSCCRG00010041373.1"/>
</dbReference>
<keyword evidence="14" id="KW-1185">Reference proteome</keyword>
<keyword evidence="4 8" id="KW-0863">Zinc-finger</keyword>
<dbReference type="InterPro" id="IPR001164">
    <property type="entry name" value="ArfGAP_dom"/>
</dbReference>
<dbReference type="Pfam" id="PF16746">
    <property type="entry name" value="BAR_3"/>
    <property type="match status" value="1"/>
</dbReference>
<feature type="repeat" description="ANK" evidence="7">
    <location>
        <begin position="564"/>
        <end position="596"/>
    </location>
</feature>
<dbReference type="FunFam" id="2.30.29.30:FF:000026">
    <property type="entry name" value="Arf-GAP with coiled-coil, ANK repeat and PH domain-containing protein 2"/>
    <property type="match status" value="1"/>
</dbReference>
<dbReference type="InterPro" id="IPR038508">
    <property type="entry name" value="ArfGAP_dom_sf"/>
</dbReference>
<feature type="repeat" description="ANK" evidence="7">
    <location>
        <begin position="599"/>
        <end position="631"/>
    </location>
</feature>
<dbReference type="InterPro" id="IPR001849">
    <property type="entry name" value="PH_domain"/>
</dbReference>
<keyword evidence="2 9" id="KW-0479">Metal-binding</keyword>
<evidence type="ECO:0000256" key="8">
    <source>
        <dbReference type="PROSITE-ProRule" id="PRU00288"/>
    </source>
</evidence>
<dbReference type="PROSITE" id="PS50297">
    <property type="entry name" value="ANK_REP_REGION"/>
    <property type="match status" value="1"/>
</dbReference>
<dbReference type="FunFam" id="1.25.40.20:FF:000020">
    <property type="entry name" value="Arf-GAP with coiled-coil, ANK repeat and PH domain-containing protein 2"/>
    <property type="match status" value="1"/>
</dbReference>
<evidence type="ECO:0000313" key="13">
    <source>
        <dbReference type="Ensembl" id="ENSCCRP00010106072.1"/>
    </source>
</evidence>
<evidence type="ECO:0000256" key="2">
    <source>
        <dbReference type="ARBA" id="ARBA00022723"/>
    </source>
</evidence>
<keyword evidence="3 9" id="KW-0677">Repeat</keyword>
<evidence type="ECO:0000256" key="9">
    <source>
        <dbReference type="RuleBase" id="RU369028"/>
    </source>
</evidence>
<comment type="subcellular location">
    <subcellularLocation>
        <location evidence="9">Endosome membrane</location>
        <topology evidence="9">Peripheral membrane protein</topology>
    </subcellularLocation>
</comment>
<dbReference type="InterPro" id="IPR037278">
    <property type="entry name" value="ARFGAP/RecO"/>
</dbReference>
<name>A0A8C1RDT3_CYPCA</name>
<sequence>SIIWIKILECRAYISANKLFINGIRDLSHHSVLIFRLFVSLQECLEKCGGSLQEIVNYHMVRHVFPRLALHGHISHNKTHMHTFQDVRKFKETKKQFDKVREDMEIAQVKNAQAPRNKPHEVEEATSALVTTRKCFRHLALDYVLQINVLQAKKKFEILDSMLSFMQAQYSLFQQGFNILDEVDPYMKKLAAELDQLVIDSAMEKREMEHKHATIQQRDFAYDDSKVEFNVDAPNGVVMEGYLFKRASNAFKTWNRRWFSIQNSQLVYQKRLKDALTVVVEDLRLCSVKPCEDIERRFCFEVVSPTKSCMLQAESEKLRQAWIQAVQASIASAYREISDNYYIERLDRTASPSTSSIDSASEPRERIVKGESILQRVQSLPGNEICCDCGQADPRWASINLGILLCIECSGIHRSLGVHCSKVRSLTLDTWEPELMKLMCELGNTVINQIYEGACEEQGLKKPGPNSSRQEKEAWIKAKYVERKFLKKMCGSEALVEGSRKSHHWRVKKCRRHNSSIRAPKTRRKYRHDAGIMSPANLSESDESSGEVDIEQEASDPEDGRELDPKTLLHKASRARNLPVMAEALAHGADVNSVNEEDQSKSPLIQAVAGGSLIACEFLLQNGADVNQRDVRGRAPLHHATCLGHTGQVCLFLKRGASQMEVDEDGQDPLSIAVQAANADIVTLLRLARMNEEMREADGPFGQPGQYPMLSSASSPPDRLVHTLCSYVCG</sequence>
<dbReference type="SMART" id="SM00105">
    <property type="entry name" value="ArfGap"/>
    <property type="match status" value="1"/>
</dbReference>
<evidence type="ECO:0000256" key="7">
    <source>
        <dbReference type="PROSITE-ProRule" id="PRU00023"/>
    </source>
</evidence>
<dbReference type="Pfam" id="PF01412">
    <property type="entry name" value="ArfGap"/>
    <property type="match status" value="1"/>
</dbReference>
<dbReference type="PROSITE" id="PS50003">
    <property type="entry name" value="PH_DOMAIN"/>
    <property type="match status" value="1"/>
</dbReference>
<keyword evidence="9" id="KW-0967">Endosome</keyword>
<dbReference type="SMART" id="SM00248">
    <property type="entry name" value="ANK"/>
    <property type="match status" value="4"/>
</dbReference>
<dbReference type="Gene3D" id="1.20.1270.60">
    <property type="entry name" value="Arfaptin homology (AH) domain/BAR domain"/>
    <property type="match status" value="1"/>
</dbReference>
<comment type="domain">
    <text evidence="9">PH domain binds phospholipids including phosphatidic acid, phosphatidylinositol 3-phosphate, phosphatidylinositol 3,5-bisphosphate (PIP2) and phosphatidylinositol 3,4,5-trisphosphate (PIP3). May mediate protein binding to PIP2 or PIP3 containing membranes.</text>
</comment>
<feature type="compositionally biased region" description="Basic residues" evidence="10">
    <location>
        <begin position="507"/>
        <end position="527"/>
    </location>
</feature>
<evidence type="ECO:0000313" key="14">
    <source>
        <dbReference type="Proteomes" id="UP000694427"/>
    </source>
</evidence>
<feature type="domain" description="Arf-GAP" evidence="12">
    <location>
        <begin position="371"/>
        <end position="494"/>
    </location>
</feature>
<dbReference type="GO" id="GO:0010008">
    <property type="term" value="C:endosome membrane"/>
    <property type="evidence" value="ECO:0007669"/>
    <property type="project" value="UniProtKB-SubCell"/>
</dbReference>
<evidence type="ECO:0000259" key="12">
    <source>
        <dbReference type="PROSITE" id="PS50115"/>
    </source>
</evidence>
<evidence type="ECO:0000259" key="11">
    <source>
        <dbReference type="PROSITE" id="PS50003"/>
    </source>
</evidence>
<dbReference type="GO" id="GO:0005096">
    <property type="term" value="F:GTPase activator activity"/>
    <property type="evidence" value="ECO:0007669"/>
    <property type="project" value="UniProtKB-KW"/>
</dbReference>
<dbReference type="SUPFAM" id="SSF57863">
    <property type="entry name" value="ArfGap/RecO-like zinc finger"/>
    <property type="match status" value="1"/>
</dbReference>
<dbReference type="FunFam" id="1.10.220.150:FF:000007">
    <property type="entry name" value="Arf-GAP with coiled-coil, ANK repeat and PH domain-containing protein 2"/>
    <property type="match status" value="1"/>
</dbReference>
<comment type="function">
    <text evidence="9">GTPase-activating protein for the ADP ribosylation factor family.</text>
</comment>
<dbReference type="PANTHER" id="PTHR23180:SF415">
    <property type="entry name" value="ARF-GAP WITH COILED-COIL, ANK REPEAT AND PH DOMAIN-CONTAINING PROTEIN"/>
    <property type="match status" value="1"/>
</dbReference>
<dbReference type="PRINTS" id="PR00405">
    <property type="entry name" value="REVINTRACTNG"/>
</dbReference>
<accession>A0A8C1RDT3</accession>
<organism evidence="13 14">
    <name type="scientific">Cyprinus carpio</name>
    <name type="common">Common carp</name>
    <dbReference type="NCBI Taxonomy" id="7962"/>
    <lineage>
        <taxon>Eukaryota</taxon>
        <taxon>Metazoa</taxon>
        <taxon>Chordata</taxon>
        <taxon>Craniata</taxon>
        <taxon>Vertebrata</taxon>
        <taxon>Euteleostomi</taxon>
        <taxon>Actinopterygii</taxon>
        <taxon>Neopterygii</taxon>
        <taxon>Teleostei</taxon>
        <taxon>Ostariophysi</taxon>
        <taxon>Cypriniformes</taxon>
        <taxon>Cyprinidae</taxon>
        <taxon>Cyprininae</taxon>
        <taxon>Cyprinus</taxon>
    </lineage>
</organism>
<dbReference type="InterPro" id="IPR045258">
    <property type="entry name" value="ACAP1/2/3-like"/>
</dbReference>
<keyword evidence="1 9" id="KW-0343">GTPase activation</keyword>
<dbReference type="InterPro" id="IPR004148">
    <property type="entry name" value="BAR_dom"/>
</dbReference>
<dbReference type="CDD" id="cd13250">
    <property type="entry name" value="PH_ACAP"/>
    <property type="match status" value="1"/>
</dbReference>
<dbReference type="SUPFAM" id="SSF103657">
    <property type="entry name" value="BAR/IMD domain-like"/>
    <property type="match status" value="1"/>
</dbReference>
<dbReference type="SUPFAM" id="SSF48403">
    <property type="entry name" value="Ankyrin repeat"/>
    <property type="match status" value="1"/>
</dbReference>
<dbReference type="InterPro" id="IPR036770">
    <property type="entry name" value="Ankyrin_rpt-contain_sf"/>
</dbReference>
<reference evidence="13" key="1">
    <citation type="submission" date="2025-08" db="UniProtKB">
        <authorList>
            <consortium name="Ensembl"/>
        </authorList>
    </citation>
    <scope>IDENTIFICATION</scope>
</reference>
<keyword evidence="5 9" id="KW-0862">Zinc</keyword>
<keyword evidence="6 7" id="KW-0040">ANK repeat</keyword>
<dbReference type="InterPro" id="IPR011993">
    <property type="entry name" value="PH-like_dom_sf"/>
</dbReference>
<feature type="domain" description="PH" evidence="11">
    <location>
        <begin position="236"/>
        <end position="331"/>
    </location>
</feature>
<dbReference type="InterPro" id="IPR027267">
    <property type="entry name" value="AH/BAR_dom_sf"/>
</dbReference>
<dbReference type="PROSITE" id="PS50088">
    <property type="entry name" value="ANK_REPEAT"/>
    <property type="match status" value="3"/>
</dbReference>
<dbReference type="PANTHER" id="PTHR23180">
    <property type="entry name" value="CENTAURIN/ARF"/>
    <property type="match status" value="1"/>
</dbReference>
<dbReference type="Pfam" id="PF12796">
    <property type="entry name" value="Ank_2"/>
    <property type="match status" value="1"/>
</dbReference>
<feature type="repeat" description="ANK" evidence="7">
    <location>
        <begin position="632"/>
        <end position="664"/>
    </location>
</feature>
<dbReference type="Proteomes" id="UP000694427">
    <property type="component" value="Unplaced"/>
</dbReference>
<reference evidence="13" key="2">
    <citation type="submission" date="2025-09" db="UniProtKB">
        <authorList>
            <consortium name="Ensembl"/>
        </authorList>
    </citation>
    <scope>IDENTIFICATION</scope>
</reference>
<dbReference type="Pfam" id="PF00169">
    <property type="entry name" value="PH"/>
    <property type="match status" value="1"/>
</dbReference>
<dbReference type="FunFam" id="1.20.1270.60:FF:000025">
    <property type="entry name" value="arf-GAP with coiled-coil, ANK repeat and PH domain-containing protein 2"/>
    <property type="match status" value="1"/>
</dbReference>
<comment type="activity regulation">
    <text evidence="9">GAP activity stimulated by phosphatidylinositol 4,5-bisphosphate (PIP2) and phosphatidic acid.</text>
</comment>
<evidence type="ECO:0000256" key="1">
    <source>
        <dbReference type="ARBA" id="ARBA00022468"/>
    </source>
</evidence>
<protein>
    <recommendedName>
        <fullName evidence="9">Arf-GAP with coiled-coil, ANK repeat and PH domain-containing protein</fullName>
        <shortName evidence="9">Cnt-b</shortName>
    </recommendedName>
    <alternativeName>
        <fullName evidence="9">Centaurin-beta</fullName>
    </alternativeName>
</protein>
<comment type="domain">
    <text evidence="9">The BAR domain mediates homodimerization, it can neither bind membrane nor impart curvature, but instead requires the neighboring PH domain to achieve these functions.</text>
</comment>
<feature type="compositionally biased region" description="Acidic residues" evidence="10">
    <location>
        <begin position="540"/>
        <end position="557"/>
    </location>
</feature>
<evidence type="ECO:0000256" key="5">
    <source>
        <dbReference type="ARBA" id="ARBA00022833"/>
    </source>
</evidence>
<dbReference type="SMART" id="SM00233">
    <property type="entry name" value="PH"/>
    <property type="match status" value="1"/>
</dbReference>